<protein>
    <submittedName>
        <fullName evidence="1">Uncharacterized protein</fullName>
    </submittedName>
</protein>
<accession>A0A974S6N1</accession>
<dbReference type="InterPro" id="IPR042094">
    <property type="entry name" value="T2SS_GspF_sf"/>
</dbReference>
<dbReference type="AlphaFoldDB" id="A0A974S6N1"/>
<evidence type="ECO:0000313" key="1">
    <source>
        <dbReference type="EMBL" id="QQV79586.1"/>
    </source>
</evidence>
<gene>
    <name evidence="1" type="ORF">JG559_00150</name>
</gene>
<dbReference type="EMBL" id="CP068242">
    <property type="protein sequence ID" value="QQV79586.1"/>
    <property type="molecule type" value="Genomic_DNA"/>
</dbReference>
<reference evidence="1" key="1">
    <citation type="submission" date="2021-01" db="EMBL/GenBank/DDBJ databases">
        <title>Enterococcus.</title>
        <authorList>
            <person name="Du X."/>
            <person name="Wang N."/>
        </authorList>
    </citation>
    <scope>NUCLEOTIDE SEQUENCE [LARGE SCALE GENOMIC DNA]</scope>
    <source>
        <strain evidence="1">T90-2</strain>
    </source>
</reference>
<proteinExistence type="predicted"/>
<dbReference type="Gene3D" id="1.20.81.30">
    <property type="entry name" value="Type II secretion system (T2SS), domain F"/>
    <property type="match status" value="1"/>
</dbReference>
<sequence length="93" mass="10881">MKHQSAIQRAFIYLKLPIIRGLYREYVSAFFALEWGKLLAQGLEMKEVIDLMRHTTNYPLMKELAGAISEGLLVGETLHRQLVAYPFYKKHWV</sequence>
<organism evidence="1">
    <name type="scientific">Enterococcus faecalis</name>
    <name type="common">Streptococcus faecalis</name>
    <dbReference type="NCBI Taxonomy" id="1351"/>
    <lineage>
        <taxon>Bacteria</taxon>
        <taxon>Bacillati</taxon>
        <taxon>Bacillota</taxon>
        <taxon>Bacilli</taxon>
        <taxon>Lactobacillales</taxon>
        <taxon>Enterococcaceae</taxon>
        <taxon>Enterococcus</taxon>
    </lineage>
</organism>
<name>A0A974S6N1_ENTFL</name>